<evidence type="ECO:0000313" key="1">
    <source>
        <dbReference type="EMBL" id="JAH76271.1"/>
    </source>
</evidence>
<dbReference type="EMBL" id="GBXM01032306">
    <property type="protein sequence ID" value="JAH76271.1"/>
    <property type="molecule type" value="Transcribed_RNA"/>
</dbReference>
<proteinExistence type="predicted"/>
<sequence length="28" mass="3213">MLSFNRFSVSALEFLLSKVFGSFVYIPI</sequence>
<organism evidence="1">
    <name type="scientific">Anguilla anguilla</name>
    <name type="common">European freshwater eel</name>
    <name type="synonym">Muraena anguilla</name>
    <dbReference type="NCBI Taxonomy" id="7936"/>
    <lineage>
        <taxon>Eukaryota</taxon>
        <taxon>Metazoa</taxon>
        <taxon>Chordata</taxon>
        <taxon>Craniata</taxon>
        <taxon>Vertebrata</taxon>
        <taxon>Euteleostomi</taxon>
        <taxon>Actinopterygii</taxon>
        <taxon>Neopterygii</taxon>
        <taxon>Teleostei</taxon>
        <taxon>Anguilliformes</taxon>
        <taxon>Anguillidae</taxon>
        <taxon>Anguilla</taxon>
    </lineage>
</organism>
<name>A0A0E9VE45_ANGAN</name>
<reference evidence="1" key="2">
    <citation type="journal article" date="2015" name="Fish Shellfish Immunol.">
        <title>Early steps in the European eel (Anguilla anguilla)-Vibrio vulnificus interaction in the gills: Role of the RtxA13 toxin.</title>
        <authorList>
            <person name="Callol A."/>
            <person name="Pajuelo D."/>
            <person name="Ebbesson L."/>
            <person name="Teles M."/>
            <person name="MacKenzie S."/>
            <person name="Amaro C."/>
        </authorList>
    </citation>
    <scope>NUCLEOTIDE SEQUENCE</scope>
</reference>
<accession>A0A0E9VE45</accession>
<dbReference type="AlphaFoldDB" id="A0A0E9VE45"/>
<protein>
    <submittedName>
        <fullName evidence="1">Uncharacterized protein</fullName>
    </submittedName>
</protein>
<reference evidence="1" key="1">
    <citation type="submission" date="2014-11" db="EMBL/GenBank/DDBJ databases">
        <authorList>
            <person name="Amaro Gonzalez C."/>
        </authorList>
    </citation>
    <scope>NUCLEOTIDE SEQUENCE</scope>
</reference>